<dbReference type="AlphaFoldDB" id="A0A2U1USQ7"/>
<dbReference type="RefSeq" id="WP_009112833.1">
    <property type="nucleotide sequence ID" value="NZ_CP034036.1"/>
</dbReference>
<dbReference type="Proteomes" id="UP000295985">
    <property type="component" value="Unassembled WGS sequence"/>
</dbReference>
<gene>
    <name evidence="1" type="ORF">DDT54_08325</name>
    <name evidence="2" type="ORF">EH206_11000</name>
</gene>
<dbReference type="OrthoDB" id="6637835at2"/>
<protein>
    <submittedName>
        <fullName evidence="1">Uncharacterized protein</fullName>
    </submittedName>
</protein>
<dbReference type="EMBL" id="CP034036">
    <property type="protein sequence ID" value="QCR04652.1"/>
    <property type="molecule type" value="Genomic_DNA"/>
</dbReference>
<evidence type="ECO:0000313" key="1">
    <source>
        <dbReference type="EMBL" id="PWC24683.1"/>
    </source>
</evidence>
<dbReference type="EMBL" id="QDKK01000011">
    <property type="protein sequence ID" value="PWC24683.1"/>
    <property type="molecule type" value="Genomic_DNA"/>
</dbReference>
<evidence type="ECO:0000313" key="4">
    <source>
        <dbReference type="Proteomes" id="UP000303847"/>
    </source>
</evidence>
<evidence type="ECO:0000313" key="2">
    <source>
        <dbReference type="EMBL" id="QCR04652.1"/>
    </source>
</evidence>
<sequence>MRISKREAKFIHPAVVYRWEINIQHWRKSAMWDDDPLMPVKIGALAEGLIEKGILERVDIGMNCARIRLTRLGASFSCLKCYRGTVFIDAENSDETKPCPYCVNGVRLDNGIRGEGE</sequence>
<accession>A0A2U1USQ7</accession>
<proteinExistence type="predicted"/>
<name>A0A2U1USQ7_9GAMM</name>
<reference evidence="2 4" key="2">
    <citation type="submission" date="2018-11" db="EMBL/GenBank/DDBJ databases">
        <title>Genome sequences of Brenneria nigrifluens and Brenneria rubrifaciens.</title>
        <authorList>
            <person name="Poret-Peterson A.T."/>
            <person name="McClean A.E."/>
            <person name="Kluepfel D.A."/>
        </authorList>
    </citation>
    <scope>NUCLEOTIDE SEQUENCE [LARGE SCALE GENOMIC DNA]</scope>
    <source>
        <strain evidence="2 4">ATCC 13028</strain>
    </source>
</reference>
<dbReference type="Proteomes" id="UP000303847">
    <property type="component" value="Chromosome"/>
</dbReference>
<reference evidence="1 3" key="1">
    <citation type="submission" date="2018-04" db="EMBL/GenBank/DDBJ databases">
        <title>Brenneria corticis sp.nov.</title>
        <authorList>
            <person name="Li Y."/>
        </authorList>
    </citation>
    <scope>NUCLEOTIDE SEQUENCE [LARGE SCALE GENOMIC DNA]</scope>
    <source>
        <strain evidence="1 3">LMG 2694</strain>
    </source>
</reference>
<evidence type="ECO:0000313" key="3">
    <source>
        <dbReference type="Proteomes" id="UP000295985"/>
    </source>
</evidence>
<keyword evidence="4" id="KW-1185">Reference proteome</keyword>
<organism evidence="1 3">
    <name type="scientific">Brenneria nigrifluens DSM 30175 = ATCC 13028</name>
    <dbReference type="NCBI Taxonomy" id="1121120"/>
    <lineage>
        <taxon>Bacteria</taxon>
        <taxon>Pseudomonadati</taxon>
        <taxon>Pseudomonadota</taxon>
        <taxon>Gammaproteobacteria</taxon>
        <taxon>Enterobacterales</taxon>
        <taxon>Pectobacteriaceae</taxon>
        <taxon>Brenneria</taxon>
    </lineage>
</organism>